<protein>
    <recommendedName>
        <fullName evidence="3">5'-nucleotidase</fullName>
        <ecNumber evidence="3">3.1.3.5</ecNumber>
    </recommendedName>
</protein>
<comment type="catalytic activity">
    <reaction evidence="1">
        <text>a ribonucleoside 5'-phosphate + H2O = a ribonucleoside + phosphate</text>
        <dbReference type="Rhea" id="RHEA:12484"/>
        <dbReference type="ChEBI" id="CHEBI:15377"/>
        <dbReference type="ChEBI" id="CHEBI:18254"/>
        <dbReference type="ChEBI" id="CHEBI:43474"/>
        <dbReference type="ChEBI" id="CHEBI:58043"/>
        <dbReference type="EC" id="3.1.3.5"/>
    </reaction>
</comment>
<comment type="similarity">
    <text evidence="2">Belongs to the SurE nucleotidase family.</text>
</comment>
<dbReference type="Proteomes" id="UP000599074">
    <property type="component" value="Unassembled WGS sequence"/>
</dbReference>
<dbReference type="Pfam" id="PF01975">
    <property type="entry name" value="SurE"/>
    <property type="match status" value="1"/>
</dbReference>
<dbReference type="InterPro" id="IPR036523">
    <property type="entry name" value="SurE-like_sf"/>
</dbReference>
<keyword evidence="6" id="KW-0547">Nucleotide-binding</keyword>
<comment type="caution">
    <text evidence="9">The sequence shown here is derived from an EMBL/GenBank/DDBJ whole genome shotgun (WGS) entry which is preliminary data.</text>
</comment>
<evidence type="ECO:0000256" key="4">
    <source>
        <dbReference type="ARBA" id="ARBA00022490"/>
    </source>
</evidence>
<dbReference type="EC" id="3.1.3.5" evidence="3"/>
<evidence type="ECO:0000256" key="6">
    <source>
        <dbReference type="ARBA" id="ARBA00022741"/>
    </source>
</evidence>
<dbReference type="PANTHER" id="PTHR30457">
    <property type="entry name" value="5'-NUCLEOTIDASE SURE"/>
    <property type="match status" value="1"/>
</dbReference>
<dbReference type="InterPro" id="IPR002828">
    <property type="entry name" value="SurE-like_Pase/nucleotidase"/>
</dbReference>
<name>A0A8J3TCP9_9ACTN</name>
<sequence>MTRVLVTNDDGIDSPGIACLATAVRDAGLEVLLAAPIAEASGSSASITAHEKDGRVYLEERELPDLPAVETYAVAAPPALITLIATRGAFGEPPELVLSGINRGANTGHAILHSGTVGAALTGAANGRPALAVSLDVGLAPAGTPHWESSARFVRDLIPVLRRVTVPVVLNLNTPDIPADEVRGLRHASLASFGMVQTNFEVDSGYVRMEVVDETSLHEPGTDAALLIEGYATVTAISPIFEVSQVDLDGVLERVNP</sequence>
<evidence type="ECO:0000256" key="2">
    <source>
        <dbReference type="ARBA" id="ARBA00011062"/>
    </source>
</evidence>
<dbReference type="SUPFAM" id="SSF64167">
    <property type="entry name" value="SurE-like"/>
    <property type="match status" value="1"/>
</dbReference>
<organism evidence="9 10">
    <name type="scientific">Planosporangium mesophilum</name>
    <dbReference type="NCBI Taxonomy" id="689768"/>
    <lineage>
        <taxon>Bacteria</taxon>
        <taxon>Bacillati</taxon>
        <taxon>Actinomycetota</taxon>
        <taxon>Actinomycetes</taxon>
        <taxon>Micromonosporales</taxon>
        <taxon>Micromonosporaceae</taxon>
        <taxon>Planosporangium</taxon>
    </lineage>
</organism>
<dbReference type="AlphaFoldDB" id="A0A8J3TCP9"/>
<proteinExistence type="inferred from homology"/>
<evidence type="ECO:0000259" key="8">
    <source>
        <dbReference type="Pfam" id="PF01975"/>
    </source>
</evidence>
<keyword evidence="5" id="KW-0479">Metal-binding</keyword>
<reference evidence="9" key="1">
    <citation type="submission" date="2021-01" db="EMBL/GenBank/DDBJ databases">
        <title>Whole genome shotgun sequence of Planosporangium mesophilum NBRC 109066.</title>
        <authorList>
            <person name="Komaki H."/>
            <person name="Tamura T."/>
        </authorList>
    </citation>
    <scope>NUCLEOTIDE SEQUENCE</scope>
    <source>
        <strain evidence="9">NBRC 109066</strain>
    </source>
</reference>
<evidence type="ECO:0000313" key="10">
    <source>
        <dbReference type="Proteomes" id="UP000599074"/>
    </source>
</evidence>
<keyword evidence="4" id="KW-0963">Cytoplasm</keyword>
<dbReference type="EMBL" id="BOON01000024">
    <property type="protein sequence ID" value="GII23101.1"/>
    <property type="molecule type" value="Genomic_DNA"/>
</dbReference>
<evidence type="ECO:0000256" key="3">
    <source>
        <dbReference type="ARBA" id="ARBA00012643"/>
    </source>
</evidence>
<keyword evidence="7" id="KW-0378">Hydrolase</keyword>
<feature type="domain" description="Survival protein SurE-like phosphatase/nucleotidase" evidence="8">
    <location>
        <begin position="4"/>
        <end position="190"/>
    </location>
</feature>
<dbReference type="RefSeq" id="WP_168115720.1">
    <property type="nucleotide sequence ID" value="NZ_BOON01000024.1"/>
</dbReference>
<keyword evidence="10" id="KW-1185">Reference proteome</keyword>
<evidence type="ECO:0000256" key="5">
    <source>
        <dbReference type="ARBA" id="ARBA00022723"/>
    </source>
</evidence>
<evidence type="ECO:0000313" key="9">
    <source>
        <dbReference type="EMBL" id="GII23101.1"/>
    </source>
</evidence>
<dbReference type="GO" id="GO:0008254">
    <property type="term" value="F:3'-nucleotidase activity"/>
    <property type="evidence" value="ECO:0007669"/>
    <property type="project" value="TreeGrafter"/>
</dbReference>
<gene>
    <name evidence="9" type="primary">surE</name>
    <name evidence="9" type="ORF">Pme01_26980</name>
</gene>
<evidence type="ECO:0000256" key="7">
    <source>
        <dbReference type="ARBA" id="ARBA00022801"/>
    </source>
</evidence>
<dbReference type="Gene3D" id="3.40.1210.10">
    <property type="entry name" value="Survival protein SurE-like phosphatase/nucleotidase"/>
    <property type="match status" value="1"/>
</dbReference>
<dbReference type="GO" id="GO:0000166">
    <property type="term" value="F:nucleotide binding"/>
    <property type="evidence" value="ECO:0007669"/>
    <property type="project" value="UniProtKB-KW"/>
</dbReference>
<accession>A0A8J3TCP9</accession>
<dbReference type="GO" id="GO:0046872">
    <property type="term" value="F:metal ion binding"/>
    <property type="evidence" value="ECO:0007669"/>
    <property type="project" value="UniProtKB-KW"/>
</dbReference>
<dbReference type="InterPro" id="IPR030048">
    <property type="entry name" value="SurE"/>
</dbReference>
<evidence type="ECO:0000256" key="1">
    <source>
        <dbReference type="ARBA" id="ARBA00000815"/>
    </source>
</evidence>
<dbReference type="GO" id="GO:0004309">
    <property type="term" value="F:exopolyphosphatase activity"/>
    <property type="evidence" value="ECO:0007669"/>
    <property type="project" value="TreeGrafter"/>
</dbReference>
<dbReference type="PANTHER" id="PTHR30457:SF12">
    <property type="entry name" value="5'_3'-NUCLEOTIDASE SURE"/>
    <property type="match status" value="1"/>
</dbReference>
<dbReference type="GO" id="GO:0008253">
    <property type="term" value="F:5'-nucleotidase activity"/>
    <property type="evidence" value="ECO:0007669"/>
    <property type="project" value="UniProtKB-EC"/>
</dbReference>